<accession>A0A0Q2M6N8</accession>
<name>A0A0Q2M6N8_MYCGO</name>
<sequence>MARPGGITAGGRAVSYAQAVETVMRRRSLMGDVVYYAGHRIEVPTQVADALEDALSKAVDTGALGVVRATNGVRNGDVNFPNRRWVFTVGPGIPVFIERTFGGVPDIVDR</sequence>
<gene>
    <name evidence="1" type="ORF">AO501_25060</name>
</gene>
<dbReference type="EMBL" id="LKTM01000372">
    <property type="protein sequence ID" value="KQH75551.1"/>
    <property type="molecule type" value="Genomic_DNA"/>
</dbReference>
<dbReference type="AlphaFoldDB" id="A0A0Q2M6N8"/>
<reference evidence="1 2" key="1">
    <citation type="submission" date="2015-10" db="EMBL/GenBank/DDBJ databases">
        <title>Mycobacterium gordonae draft genome assembly.</title>
        <authorList>
            <person name="Ustinova V."/>
            <person name="Smirnova T."/>
            <person name="Blagodatskikh K."/>
            <person name="Varlamov D."/>
            <person name="Larionova E."/>
            <person name="Chernousova L."/>
        </authorList>
    </citation>
    <scope>NUCLEOTIDE SEQUENCE [LARGE SCALE GENOMIC DNA]</scope>
    <source>
        <strain evidence="1 2">CTRI 14-8773</strain>
    </source>
</reference>
<dbReference type="Proteomes" id="UP000051677">
    <property type="component" value="Unassembled WGS sequence"/>
</dbReference>
<evidence type="ECO:0000313" key="1">
    <source>
        <dbReference type="EMBL" id="KQH75551.1"/>
    </source>
</evidence>
<evidence type="ECO:0000313" key="2">
    <source>
        <dbReference type="Proteomes" id="UP000051677"/>
    </source>
</evidence>
<proteinExistence type="predicted"/>
<comment type="caution">
    <text evidence="1">The sequence shown here is derived from an EMBL/GenBank/DDBJ whole genome shotgun (WGS) entry which is preliminary data.</text>
</comment>
<protein>
    <submittedName>
        <fullName evidence="1">Uncharacterized protein</fullName>
    </submittedName>
</protein>
<organism evidence="1 2">
    <name type="scientific">Mycobacterium gordonae</name>
    <dbReference type="NCBI Taxonomy" id="1778"/>
    <lineage>
        <taxon>Bacteria</taxon>
        <taxon>Bacillati</taxon>
        <taxon>Actinomycetota</taxon>
        <taxon>Actinomycetes</taxon>
        <taxon>Mycobacteriales</taxon>
        <taxon>Mycobacteriaceae</taxon>
        <taxon>Mycobacterium</taxon>
    </lineage>
</organism>